<feature type="domain" description="HTH cro/C1-type" evidence="1">
    <location>
        <begin position="11"/>
        <end position="48"/>
    </location>
</feature>
<dbReference type="GO" id="GO:0003677">
    <property type="term" value="F:DNA binding"/>
    <property type="evidence" value="ECO:0007669"/>
    <property type="project" value="InterPro"/>
</dbReference>
<evidence type="ECO:0000313" key="4">
    <source>
        <dbReference type="Proteomes" id="UP000316580"/>
    </source>
</evidence>
<protein>
    <submittedName>
        <fullName evidence="2">Helix-turn-helix transcriptional regulator</fullName>
    </submittedName>
    <submittedName>
        <fullName evidence="3">XRE family transcriptional regulator</fullName>
    </submittedName>
</protein>
<evidence type="ECO:0000259" key="1">
    <source>
        <dbReference type="PROSITE" id="PS50943"/>
    </source>
</evidence>
<dbReference type="RefSeq" id="WP_011285321.1">
    <property type="nucleotide sequence ID" value="NZ_AP023388.1"/>
</dbReference>
<reference evidence="2 4" key="2">
    <citation type="submission" date="2019-05" db="EMBL/GenBank/DDBJ databases">
        <title>Novel genomic isolates of S.pyogenes and S.dysgalactiae subsp. equisimilis associated to necrotising fasciitis (NSTI).</title>
        <authorList>
            <person name="Barrantes I."/>
        </authorList>
    </citation>
    <scope>NUCLEOTIDE SEQUENCE [LARGE SCALE GENOMIC DNA]</scope>
    <source>
        <strain evidence="2 4">SPY6028</strain>
    </source>
</reference>
<dbReference type="Proteomes" id="UP000316580">
    <property type="component" value="Unassembled WGS sequence"/>
</dbReference>
<dbReference type="InterPro" id="IPR001387">
    <property type="entry name" value="Cro/C1-type_HTH"/>
</dbReference>
<sequence>MLITENIAVKVRKKRAVKQLGKVELSKKLGITPPTLSKIEAGNYKAPKRIYASVMEWLAEDY</sequence>
<dbReference type="SUPFAM" id="SSF47413">
    <property type="entry name" value="lambda repressor-like DNA-binding domains"/>
    <property type="match status" value="1"/>
</dbReference>
<dbReference type="InterPro" id="IPR010982">
    <property type="entry name" value="Lambda_DNA-bd_dom_sf"/>
</dbReference>
<evidence type="ECO:0000313" key="2">
    <source>
        <dbReference type="EMBL" id="TNY45745.1"/>
    </source>
</evidence>
<organism evidence="3 5">
    <name type="scientific">Streptococcus pyogenes</name>
    <dbReference type="NCBI Taxonomy" id="1314"/>
    <lineage>
        <taxon>Bacteria</taxon>
        <taxon>Bacillati</taxon>
        <taxon>Bacillota</taxon>
        <taxon>Bacilli</taxon>
        <taxon>Lactobacillales</taxon>
        <taxon>Streptococcaceae</taxon>
        <taxon>Streptococcus</taxon>
    </lineage>
</organism>
<evidence type="ECO:0000313" key="5">
    <source>
        <dbReference type="Proteomes" id="UP000325300"/>
    </source>
</evidence>
<comment type="caution">
    <text evidence="3">The sequence shown here is derived from an EMBL/GenBank/DDBJ whole genome shotgun (WGS) entry which is preliminary data.</text>
</comment>
<dbReference type="Pfam" id="PF01381">
    <property type="entry name" value="HTH_3"/>
    <property type="match status" value="1"/>
</dbReference>
<dbReference type="AlphaFoldDB" id="A0A5S4T6H6"/>
<proteinExistence type="predicted"/>
<dbReference type="EMBL" id="SJLI01000234">
    <property type="protein sequence ID" value="TYK91691.1"/>
    <property type="molecule type" value="Genomic_DNA"/>
</dbReference>
<name>A0A5S4T6H6_STRPY</name>
<dbReference type="OMA" id="NYDASKR"/>
<gene>
    <name evidence="3" type="ORF">E0F67_10335</name>
    <name evidence="2" type="ORF">FGO82_10980</name>
</gene>
<evidence type="ECO:0000313" key="3">
    <source>
        <dbReference type="EMBL" id="TYK91691.1"/>
    </source>
</evidence>
<accession>A0A5S4T6H6</accession>
<dbReference type="Proteomes" id="UP000325300">
    <property type="component" value="Unassembled WGS sequence"/>
</dbReference>
<dbReference type="PROSITE" id="PS50943">
    <property type="entry name" value="HTH_CROC1"/>
    <property type="match status" value="1"/>
</dbReference>
<reference evidence="3 5" key="1">
    <citation type="submission" date="2019-02" db="EMBL/GenBank/DDBJ databases">
        <title>Novel genomic isolates of S. pyogenes and S. dysgalactiae subsp. equisimilis associated to necrotising fasciitis (NSTI).</title>
        <authorList>
            <person name="Barrantes I."/>
        </authorList>
    </citation>
    <scope>NUCLEOTIDE SEQUENCE [LARGE SCALE GENOMIC DNA]</scope>
    <source>
        <strain evidence="3 5">SPY5003</strain>
    </source>
</reference>
<dbReference type="Gene3D" id="1.10.260.40">
    <property type="entry name" value="lambda repressor-like DNA-binding domains"/>
    <property type="match status" value="1"/>
</dbReference>
<dbReference type="CDD" id="cd00093">
    <property type="entry name" value="HTH_XRE"/>
    <property type="match status" value="1"/>
</dbReference>
<dbReference type="EMBL" id="VCID01000545">
    <property type="protein sequence ID" value="TNY45745.1"/>
    <property type="molecule type" value="Genomic_DNA"/>
</dbReference>